<reference evidence="2 3" key="1">
    <citation type="submission" date="2024-04" db="EMBL/GenBank/DDBJ databases">
        <title>Genome sequencing and assembly of rice foliar adapted Chryseobacterium endophyticum OsEnb-ALM-A6.</title>
        <authorList>
            <person name="Kumar S."/>
            <person name="Javed M."/>
            <person name="Chouhan V."/>
            <person name="Charishma K."/>
            <person name="Patel A."/>
            <person name="Kumar M."/>
            <person name="Sahu K.P."/>
            <person name="Kumar A."/>
        </authorList>
    </citation>
    <scope>NUCLEOTIDE SEQUENCE [LARGE SCALE GENOMIC DNA]</scope>
    <source>
        <strain evidence="2 3">OsEnb-ALM-A6</strain>
    </source>
</reference>
<feature type="transmembrane region" description="Helical" evidence="1">
    <location>
        <begin position="145"/>
        <end position="168"/>
    </location>
</feature>
<keyword evidence="1" id="KW-0472">Membrane</keyword>
<accession>A0AAU6WQ78</accession>
<organism evidence="2 3">
    <name type="scientific">Chryseobacterium endophyticum</name>
    <dbReference type="NCBI Taxonomy" id="1854762"/>
    <lineage>
        <taxon>Bacteria</taxon>
        <taxon>Pseudomonadati</taxon>
        <taxon>Bacteroidota</taxon>
        <taxon>Flavobacteriia</taxon>
        <taxon>Flavobacteriales</taxon>
        <taxon>Weeksellaceae</taxon>
        <taxon>Chryseobacterium group</taxon>
        <taxon>Chryseobacterium</taxon>
    </lineage>
</organism>
<keyword evidence="1" id="KW-0812">Transmembrane</keyword>
<keyword evidence="1" id="KW-1133">Transmembrane helix</keyword>
<evidence type="ECO:0000256" key="1">
    <source>
        <dbReference type="SAM" id="Phobius"/>
    </source>
</evidence>
<feature type="transmembrane region" description="Helical" evidence="1">
    <location>
        <begin position="89"/>
        <end position="107"/>
    </location>
</feature>
<evidence type="ECO:0000313" key="2">
    <source>
        <dbReference type="EMBL" id="XAO74576.1"/>
    </source>
</evidence>
<sequence>MISLEQEKQITAYLNLKRLSPQILDEVKDHFMMQVGSLMENENMSFQKAFLAAMICWQKELEMVKADFFSFRKIARIEKELLQRRFNKITLTALLVSLISAGIYVVADKVYDYFQIFALIAFASTVLFGIFSGKIKFTDYQRTSFHPLIIRNLILGMIIFPAECYFSGEYEFWKPVCNQLVIFYSVTIQIQLLYFRIKKINVLV</sequence>
<protein>
    <submittedName>
        <fullName evidence="2">Uncharacterized protein</fullName>
    </submittedName>
</protein>
<gene>
    <name evidence="2" type="ORF">AAFP95_00305</name>
</gene>
<keyword evidence="3" id="KW-1185">Reference proteome</keyword>
<evidence type="ECO:0000313" key="3">
    <source>
        <dbReference type="Proteomes" id="UP001463665"/>
    </source>
</evidence>
<feature type="transmembrane region" description="Helical" evidence="1">
    <location>
        <begin position="180"/>
        <end position="197"/>
    </location>
</feature>
<dbReference type="EMBL" id="CP154834">
    <property type="protein sequence ID" value="XAO74576.1"/>
    <property type="molecule type" value="Genomic_DNA"/>
</dbReference>
<dbReference type="AlphaFoldDB" id="A0AAU6WQ78"/>
<dbReference type="RefSeq" id="WP_345766642.1">
    <property type="nucleotide sequence ID" value="NZ_CP154834.1"/>
</dbReference>
<name>A0AAU6WQ78_9FLAO</name>
<feature type="transmembrane region" description="Helical" evidence="1">
    <location>
        <begin position="113"/>
        <end position="133"/>
    </location>
</feature>
<dbReference type="Proteomes" id="UP001463665">
    <property type="component" value="Chromosome"/>
</dbReference>
<proteinExistence type="predicted"/>